<name>R9PGS0_AGAAL</name>
<comment type="caution">
    <text evidence="1">The sequence shown here is derived from an EMBL/GenBank/DDBJ whole genome shotgun (WGS) entry which is preliminary data.</text>
</comment>
<reference evidence="1" key="1">
    <citation type="journal article" date="2013" name="Genome Announc.">
        <title>Draft Genome Sequence of Agarivorans albus Strain MKT 106T, an Agarolytic Marine Bacterium.</title>
        <authorList>
            <person name="Yasuike M."/>
            <person name="Nakamura Y."/>
            <person name="Kai W."/>
            <person name="Fujiwara A."/>
            <person name="Fukui Y."/>
            <person name="Satomi M."/>
            <person name="Sano M."/>
        </authorList>
    </citation>
    <scope>NUCLEOTIDE SEQUENCE [LARGE SCALE GENOMIC DNA]</scope>
</reference>
<dbReference type="Pfam" id="PF07386">
    <property type="entry name" value="DUF1499"/>
    <property type="match status" value="1"/>
</dbReference>
<dbReference type="STRING" id="1331007.AALB_0650"/>
<proteinExistence type="predicted"/>
<organism evidence="1 2">
    <name type="scientific">Agarivorans albus MKT 106</name>
    <dbReference type="NCBI Taxonomy" id="1331007"/>
    <lineage>
        <taxon>Bacteria</taxon>
        <taxon>Pseudomonadati</taxon>
        <taxon>Pseudomonadota</taxon>
        <taxon>Gammaproteobacteria</taxon>
        <taxon>Alteromonadales</taxon>
        <taxon>Alteromonadaceae</taxon>
        <taxon>Agarivorans</taxon>
    </lineage>
</organism>
<protein>
    <recommendedName>
        <fullName evidence="3">DUF1499 domain-containing protein</fullName>
    </recommendedName>
</protein>
<evidence type="ECO:0000313" key="1">
    <source>
        <dbReference type="EMBL" id="GAD00570.1"/>
    </source>
</evidence>
<dbReference type="PANTHER" id="PTHR34801:SF6">
    <property type="entry name" value="SLL1620 PROTEIN"/>
    <property type="match status" value="1"/>
</dbReference>
<dbReference type="InterPro" id="IPR010865">
    <property type="entry name" value="DUF1499"/>
</dbReference>
<evidence type="ECO:0000313" key="2">
    <source>
        <dbReference type="Proteomes" id="UP000014461"/>
    </source>
</evidence>
<evidence type="ECO:0008006" key="3">
    <source>
        <dbReference type="Google" id="ProtNLM"/>
    </source>
</evidence>
<keyword evidence="2" id="KW-1185">Reference proteome</keyword>
<dbReference type="AlphaFoldDB" id="R9PGS0"/>
<gene>
    <name evidence="1" type="ORF">AALB_0650</name>
</gene>
<dbReference type="EMBL" id="BARX01000003">
    <property type="protein sequence ID" value="GAD00570.1"/>
    <property type="molecule type" value="Genomic_DNA"/>
</dbReference>
<sequence length="150" mass="16688">MKMLLSGIVVIVLVIVGFMVYKNLSTPSDLGLQSGRLAPLASSPNGVSSYAEGDKKVAALPFKADLKSTQLAALRAFAHMPNNQVISRDEQYVHAVFYSPTVGYRDDVELHFDQAEQLVHFRSQSRVGYSDMGINNQRYQEFAKLYLEAE</sequence>
<dbReference type="Proteomes" id="UP000014461">
    <property type="component" value="Unassembled WGS sequence"/>
</dbReference>
<accession>R9PGS0</accession>
<dbReference type="PANTHER" id="PTHR34801">
    <property type="entry name" value="EXPRESSED PROTEIN"/>
    <property type="match status" value="1"/>
</dbReference>